<dbReference type="HOGENOM" id="CLU_039677_1_1_6"/>
<keyword evidence="9" id="KW-1185">Reference proteome</keyword>
<feature type="binding site" evidence="6">
    <location>
        <position position="170"/>
    </location>
    <ligand>
        <name>Fe cation</name>
        <dbReference type="ChEBI" id="CHEBI:24875"/>
        <note>catalytic</note>
    </ligand>
</feature>
<feature type="binding site" evidence="5">
    <location>
        <position position="118"/>
    </location>
    <ligand>
        <name>substrate</name>
    </ligand>
</feature>
<feature type="binding site" evidence="6">
    <location>
        <position position="116"/>
    </location>
    <ligand>
        <name>Fe cation</name>
        <dbReference type="ChEBI" id="CHEBI:24875"/>
        <note>catalytic</note>
    </ligand>
</feature>
<comment type="cofactor">
    <cofactor evidence="6">
        <name>Fe(2+)</name>
        <dbReference type="ChEBI" id="CHEBI:29033"/>
    </cofactor>
    <text evidence="6">Binds 1 Fe(2+) ion per subunit.</text>
</comment>
<dbReference type="PANTHER" id="PTHR16557">
    <property type="entry name" value="ALKYLATED DNA REPAIR PROTEIN ALKB-RELATED"/>
    <property type="match status" value="1"/>
</dbReference>
<dbReference type="NCBIfam" id="NF011930">
    <property type="entry name" value="PRK15401.1"/>
    <property type="match status" value="1"/>
</dbReference>
<evidence type="ECO:0000259" key="7">
    <source>
        <dbReference type="PROSITE" id="PS51471"/>
    </source>
</evidence>
<reference evidence="8 9" key="1">
    <citation type="journal article" date="2012" name="J. Bacteriol.">
        <title>Complete genome sequences of Methylophaga sp. strain JAM1 and Methylophaga sp. strain JAM7.</title>
        <authorList>
            <person name="Villeneuve C."/>
            <person name="Martineau C."/>
            <person name="Mauffrey F."/>
            <person name="Villemur R."/>
        </authorList>
    </citation>
    <scope>NUCLEOTIDE SEQUENCE [LARGE SCALE GENOMIC DNA]</scope>
    <source>
        <strain evidence="8 9">JAM7</strain>
    </source>
</reference>
<feature type="binding site" evidence="5">
    <location>
        <position position="144"/>
    </location>
    <ligand>
        <name>substrate</name>
    </ligand>
</feature>
<name>I1YES2_METFJ</name>
<feature type="domain" description="Fe2OG dioxygenase" evidence="7">
    <location>
        <begin position="96"/>
        <end position="196"/>
    </location>
</feature>
<dbReference type="Proteomes" id="UP000009145">
    <property type="component" value="Chromosome"/>
</dbReference>
<dbReference type="GO" id="GO:0035515">
    <property type="term" value="F:oxidative RNA demethylase activity"/>
    <property type="evidence" value="ECO:0007669"/>
    <property type="project" value="TreeGrafter"/>
</dbReference>
<dbReference type="GO" id="GO:0035516">
    <property type="term" value="F:broad specificity oxidative DNA demethylase activity"/>
    <property type="evidence" value="ECO:0007669"/>
    <property type="project" value="TreeGrafter"/>
</dbReference>
<dbReference type="eggNOG" id="COG3145">
    <property type="taxonomic scope" value="Bacteria"/>
</dbReference>
<feature type="binding site" evidence="5">
    <location>
        <begin position="187"/>
        <end position="193"/>
    </location>
    <ligand>
        <name>2-oxoglutarate</name>
        <dbReference type="ChEBI" id="CHEBI:16810"/>
    </ligand>
</feature>
<protein>
    <submittedName>
        <fullName evidence="8">Alkylated DNA repair protein AlkB</fullName>
    </submittedName>
</protein>
<evidence type="ECO:0000256" key="3">
    <source>
        <dbReference type="ARBA" id="ARBA00023002"/>
    </source>
</evidence>
<gene>
    <name evidence="8" type="ordered locus">Q7C_236</name>
</gene>
<dbReference type="Gene3D" id="2.60.120.590">
    <property type="entry name" value="Alpha-ketoglutarate-dependent dioxygenase AlkB-like"/>
    <property type="match status" value="1"/>
</dbReference>
<dbReference type="EMBL" id="CP003380">
    <property type="protein sequence ID" value="AFJ01415.1"/>
    <property type="molecule type" value="Genomic_DNA"/>
</dbReference>
<keyword evidence="1 6" id="KW-0479">Metal-binding</keyword>
<dbReference type="Pfam" id="PF13532">
    <property type="entry name" value="2OG-FeII_Oxy_2"/>
    <property type="match status" value="1"/>
</dbReference>
<organism evidence="8 9">
    <name type="scientific">Methylophaga frappieri (strain ATCC BAA-2434 / DSM 25690 / JAM7)</name>
    <dbReference type="NCBI Taxonomy" id="754477"/>
    <lineage>
        <taxon>Bacteria</taxon>
        <taxon>Pseudomonadati</taxon>
        <taxon>Pseudomonadota</taxon>
        <taxon>Gammaproteobacteria</taxon>
        <taxon>Thiotrichales</taxon>
        <taxon>Piscirickettsiaceae</taxon>
        <taxon>Methylophaga</taxon>
    </lineage>
</organism>
<evidence type="ECO:0000256" key="1">
    <source>
        <dbReference type="ARBA" id="ARBA00022723"/>
    </source>
</evidence>
<dbReference type="PANTHER" id="PTHR16557:SF2">
    <property type="entry name" value="NUCLEIC ACID DIOXYGENASE ALKBH1"/>
    <property type="match status" value="1"/>
</dbReference>
<dbReference type="InterPro" id="IPR005123">
    <property type="entry name" value="Oxoglu/Fe-dep_dioxygenase_dom"/>
</dbReference>
<dbReference type="GO" id="GO:0035513">
    <property type="term" value="P:oxidative RNA demethylation"/>
    <property type="evidence" value="ECO:0007669"/>
    <property type="project" value="TreeGrafter"/>
</dbReference>
<evidence type="ECO:0000256" key="6">
    <source>
        <dbReference type="PIRSR" id="PIRSR604574-2"/>
    </source>
</evidence>
<dbReference type="GO" id="GO:0008198">
    <property type="term" value="F:ferrous iron binding"/>
    <property type="evidence" value="ECO:0007669"/>
    <property type="project" value="TreeGrafter"/>
</dbReference>
<dbReference type="STRING" id="754477.Q7C_236"/>
<feature type="binding site" evidence="5">
    <location>
        <begin position="59"/>
        <end position="61"/>
    </location>
    <ligand>
        <name>substrate</name>
    </ligand>
</feature>
<dbReference type="KEGG" id="mec:Q7C_236"/>
<feature type="binding site" evidence="5">
    <location>
        <position position="52"/>
    </location>
    <ligand>
        <name>substrate</name>
    </ligand>
</feature>
<dbReference type="SUPFAM" id="SSF51197">
    <property type="entry name" value="Clavaminate synthase-like"/>
    <property type="match status" value="1"/>
</dbReference>
<keyword evidence="2" id="KW-0223">Dioxygenase</keyword>
<feature type="binding site" evidence="6">
    <location>
        <position position="114"/>
    </location>
    <ligand>
        <name>Fe cation</name>
        <dbReference type="ChEBI" id="CHEBI:24875"/>
        <note>catalytic</note>
    </ligand>
</feature>
<proteinExistence type="predicted"/>
<sequence length="196" mass="21840">MMLKAYALIEAQDHKLVSTLQNIMNQSPPRRMQTPGGRWMSAQMTNCGDLGWITDKSGYRYTREDPLTGKLWPSLPASFKLLAKSAAALAGYRQFIPDVCLINVYQPGDKMGLHQDRDEQDFTQPIVSVSLGLPAKFQFGGTARNDAKQQILLSHGDVLVWGGAKRLNFHGVLPLKDGHHPLLGRKRINLTFRQAG</sequence>
<feature type="binding site" evidence="5">
    <location>
        <begin position="103"/>
        <end position="105"/>
    </location>
    <ligand>
        <name>2-oxoglutarate</name>
        <dbReference type="ChEBI" id="CHEBI:16810"/>
    </ligand>
</feature>
<evidence type="ECO:0000313" key="9">
    <source>
        <dbReference type="Proteomes" id="UP000009145"/>
    </source>
</evidence>
<dbReference type="GO" id="GO:0005737">
    <property type="term" value="C:cytoplasm"/>
    <property type="evidence" value="ECO:0007669"/>
    <property type="project" value="TreeGrafter"/>
</dbReference>
<evidence type="ECO:0000256" key="2">
    <source>
        <dbReference type="ARBA" id="ARBA00022964"/>
    </source>
</evidence>
<dbReference type="InterPro" id="IPR037151">
    <property type="entry name" value="AlkB-like_sf"/>
</dbReference>
<accession>I1YES2</accession>
<evidence type="ECO:0000313" key="8">
    <source>
        <dbReference type="EMBL" id="AFJ01415.1"/>
    </source>
</evidence>
<dbReference type="InterPro" id="IPR004574">
    <property type="entry name" value="Alkb"/>
</dbReference>
<dbReference type="PROSITE" id="PS51471">
    <property type="entry name" value="FE2OG_OXY"/>
    <property type="match status" value="1"/>
</dbReference>
<dbReference type="PATRIC" id="fig|754477.3.peg.234"/>
<keyword evidence="3" id="KW-0560">Oxidoreductase</keyword>
<keyword evidence="4 6" id="KW-0408">Iron</keyword>
<dbReference type="AlphaFoldDB" id="I1YES2"/>
<evidence type="ECO:0000256" key="4">
    <source>
        <dbReference type="ARBA" id="ARBA00023004"/>
    </source>
</evidence>
<evidence type="ECO:0000256" key="5">
    <source>
        <dbReference type="PIRSR" id="PIRSR604574-1"/>
    </source>
</evidence>
<dbReference type="InterPro" id="IPR027450">
    <property type="entry name" value="AlkB-like"/>
</dbReference>